<keyword evidence="2" id="KW-1133">Transmembrane helix</keyword>
<feature type="compositionally biased region" description="Low complexity" evidence="1">
    <location>
        <begin position="1"/>
        <end position="14"/>
    </location>
</feature>
<comment type="caution">
    <text evidence="3">The sequence shown here is derived from an EMBL/GenBank/DDBJ whole genome shotgun (WGS) entry which is preliminary data.</text>
</comment>
<keyword evidence="4" id="KW-1185">Reference proteome</keyword>
<accession>A0ABV1VP09</accession>
<feature type="compositionally biased region" description="Pro residues" evidence="1">
    <location>
        <begin position="15"/>
        <end position="34"/>
    </location>
</feature>
<feature type="transmembrane region" description="Helical" evidence="2">
    <location>
        <begin position="45"/>
        <end position="65"/>
    </location>
</feature>
<keyword evidence="2" id="KW-0472">Membrane</keyword>
<evidence type="ECO:0000256" key="2">
    <source>
        <dbReference type="SAM" id="Phobius"/>
    </source>
</evidence>
<dbReference type="RefSeq" id="WP_350714946.1">
    <property type="nucleotide sequence ID" value="NZ_JBEPCO010000002.1"/>
</dbReference>
<evidence type="ECO:0000313" key="3">
    <source>
        <dbReference type="EMBL" id="MER6908218.1"/>
    </source>
</evidence>
<protein>
    <submittedName>
        <fullName evidence="3">Uncharacterized protein</fullName>
    </submittedName>
</protein>
<sequence>MTDSIPEQPTTAPAPAAPAEPPTVPGAPPLPAVPPAAQGKRLGPLAAGLLGLAVGAGVVGGIWAITAHSGPGEPATFTLEGTFTLTDEVTSDGDGGCSGGYDSGYDDIGEGTGVTVYGASGDVIATGALGDSEELVGTCAFDVAVPGVPKGEKFYKVEVSHRGTVQLSAEEAENGEFGASLG</sequence>
<feature type="region of interest" description="Disordered" evidence="1">
    <location>
        <begin position="1"/>
        <end position="35"/>
    </location>
</feature>
<evidence type="ECO:0000313" key="4">
    <source>
        <dbReference type="Proteomes" id="UP001490330"/>
    </source>
</evidence>
<organism evidence="3 4">
    <name type="scientific">Streptomyces flaveolus</name>
    <dbReference type="NCBI Taxonomy" id="67297"/>
    <lineage>
        <taxon>Bacteria</taxon>
        <taxon>Bacillati</taxon>
        <taxon>Actinomycetota</taxon>
        <taxon>Actinomycetes</taxon>
        <taxon>Kitasatosporales</taxon>
        <taxon>Streptomycetaceae</taxon>
        <taxon>Streptomyces</taxon>
    </lineage>
</organism>
<dbReference type="Proteomes" id="UP001490330">
    <property type="component" value="Unassembled WGS sequence"/>
</dbReference>
<gene>
    <name evidence="3" type="ORF">ABT322_31680</name>
</gene>
<proteinExistence type="predicted"/>
<evidence type="ECO:0000256" key="1">
    <source>
        <dbReference type="SAM" id="MobiDB-lite"/>
    </source>
</evidence>
<dbReference type="EMBL" id="JBEPCV010000042">
    <property type="protein sequence ID" value="MER6908218.1"/>
    <property type="molecule type" value="Genomic_DNA"/>
</dbReference>
<keyword evidence="2" id="KW-0812">Transmembrane</keyword>
<name>A0ABV1VP09_9ACTN</name>
<reference evidence="3 4" key="1">
    <citation type="submission" date="2024-06" db="EMBL/GenBank/DDBJ databases">
        <title>The Natural Products Discovery Center: Release of the First 8490 Sequenced Strains for Exploring Actinobacteria Biosynthetic Diversity.</title>
        <authorList>
            <person name="Kalkreuter E."/>
            <person name="Kautsar S.A."/>
            <person name="Yang D."/>
            <person name="Bader C.D."/>
            <person name="Teijaro C.N."/>
            <person name="Fluegel L."/>
            <person name="Davis C.M."/>
            <person name="Simpson J.R."/>
            <person name="Lauterbach L."/>
            <person name="Steele A.D."/>
            <person name="Gui C."/>
            <person name="Meng S."/>
            <person name="Li G."/>
            <person name="Viehrig K."/>
            <person name="Ye F."/>
            <person name="Su P."/>
            <person name="Kiefer A.F."/>
            <person name="Nichols A."/>
            <person name="Cepeda A.J."/>
            <person name="Yan W."/>
            <person name="Fan B."/>
            <person name="Jiang Y."/>
            <person name="Adhikari A."/>
            <person name="Zheng C.-J."/>
            <person name="Schuster L."/>
            <person name="Cowan T.M."/>
            <person name="Smanski M.J."/>
            <person name="Chevrette M.G."/>
            <person name="De Carvalho L.P.S."/>
            <person name="Shen B."/>
        </authorList>
    </citation>
    <scope>NUCLEOTIDE SEQUENCE [LARGE SCALE GENOMIC DNA]</scope>
    <source>
        <strain evidence="3 4">NPDC000632</strain>
    </source>
</reference>